<protein>
    <submittedName>
        <fullName evidence="1">Uncharacterized protein</fullName>
    </submittedName>
</protein>
<name>A0ABW4UY11_9BACL</name>
<dbReference type="EMBL" id="JBHUGF010000010">
    <property type="protein sequence ID" value="MFD1991896.1"/>
    <property type="molecule type" value="Genomic_DNA"/>
</dbReference>
<comment type="caution">
    <text evidence="1">The sequence shown here is derived from an EMBL/GenBank/DDBJ whole genome shotgun (WGS) entry which is preliminary data.</text>
</comment>
<gene>
    <name evidence="1" type="ORF">ACFSGI_18140</name>
</gene>
<evidence type="ECO:0000313" key="1">
    <source>
        <dbReference type="EMBL" id="MFD1991896.1"/>
    </source>
</evidence>
<accession>A0ABW4UY11</accession>
<dbReference type="Proteomes" id="UP001597403">
    <property type="component" value="Unassembled WGS sequence"/>
</dbReference>
<reference evidence="2" key="1">
    <citation type="journal article" date="2019" name="Int. J. Syst. Evol. Microbiol.">
        <title>The Global Catalogue of Microorganisms (GCM) 10K type strain sequencing project: providing services to taxonomists for standard genome sequencing and annotation.</title>
        <authorList>
            <consortium name="The Broad Institute Genomics Platform"/>
            <consortium name="The Broad Institute Genome Sequencing Center for Infectious Disease"/>
            <person name="Wu L."/>
            <person name="Ma J."/>
        </authorList>
    </citation>
    <scope>NUCLEOTIDE SEQUENCE [LARGE SCALE GENOMIC DNA]</scope>
    <source>
        <strain evidence="2">CGMCC 1.15067</strain>
    </source>
</reference>
<dbReference type="RefSeq" id="WP_204825577.1">
    <property type="nucleotide sequence ID" value="NZ_JBHUGF010000010.1"/>
</dbReference>
<keyword evidence="2" id="KW-1185">Reference proteome</keyword>
<sequence>MSKKITLVLLFIILITPLSSPQIINAYGNRSANLYLTSYDGKVYLGNLSTNINNRSSVFNSSGGYGSSLSTKSIWNQYGLYGSDYSLYSAWNINTLTPPQIMFNKTTIGYVSANPYKLNAIHPAKLWNFAYTY</sequence>
<organism evidence="1 2">
    <name type="scientific">Paenibacillus nicotianae</name>
    <dbReference type="NCBI Taxonomy" id="1526551"/>
    <lineage>
        <taxon>Bacteria</taxon>
        <taxon>Bacillati</taxon>
        <taxon>Bacillota</taxon>
        <taxon>Bacilli</taxon>
        <taxon>Bacillales</taxon>
        <taxon>Paenibacillaceae</taxon>
        <taxon>Paenibacillus</taxon>
    </lineage>
</organism>
<evidence type="ECO:0000313" key="2">
    <source>
        <dbReference type="Proteomes" id="UP001597403"/>
    </source>
</evidence>
<proteinExistence type="predicted"/>